<organism evidence="2 3">
    <name type="scientific">Mycena albidolilacea</name>
    <dbReference type="NCBI Taxonomy" id="1033008"/>
    <lineage>
        <taxon>Eukaryota</taxon>
        <taxon>Fungi</taxon>
        <taxon>Dikarya</taxon>
        <taxon>Basidiomycota</taxon>
        <taxon>Agaricomycotina</taxon>
        <taxon>Agaricomycetes</taxon>
        <taxon>Agaricomycetidae</taxon>
        <taxon>Agaricales</taxon>
        <taxon>Marasmiineae</taxon>
        <taxon>Mycenaceae</taxon>
        <taxon>Mycena</taxon>
    </lineage>
</organism>
<dbReference type="Proteomes" id="UP001218218">
    <property type="component" value="Unassembled WGS sequence"/>
</dbReference>
<name>A0AAD7AFY1_9AGAR</name>
<reference evidence="2" key="1">
    <citation type="submission" date="2023-03" db="EMBL/GenBank/DDBJ databases">
        <title>Massive genome expansion in bonnet fungi (Mycena s.s.) driven by repeated elements and novel gene families across ecological guilds.</title>
        <authorList>
            <consortium name="Lawrence Berkeley National Laboratory"/>
            <person name="Harder C.B."/>
            <person name="Miyauchi S."/>
            <person name="Viragh M."/>
            <person name="Kuo A."/>
            <person name="Thoen E."/>
            <person name="Andreopoulos B."/>
            <person name="Lu D."/>
            <person name="Skrede I."/>
            <person name="Drula E."/>
            <person name="Henrissat B."/>
            <person name="Morin E."/>
            <person name="Kohler A."/>
            <person name="Barry K."/>
            <person name="LaButti K."/>
            <person name="Morin E."/>
            <person name="Salamov A."/>
            <person name="Lipzen A."/>
            <person name="Mereny Z."/>
            <person name="Hegedus B."/>
            <person name="Baldrian P."/>
            <person name="Stursova M."/>
            <person name="Weitz H."/>
            <person name="Taylor A."/>
            <person name="Grigoriev I.V."/>
            <person name="Nagy L.G."/>
            <person name="Martin F."/>
            <person name="Kauserud H."/>
        </authorList>
    </citation>
    <scope>NUCLEOTIDE SEQUENCE</scope>
    <source>
        <strain evidence="2">CBHHK002</strain>
    </source>
</reference>
<keyword evidence="3" id="KW-1185">Reference proteome</keyword>
<evidence type="ECO:0000256" key="1">
    <source>
        <dbReference type="SAM" id="MobiDB-lite"/>
    </source>
</evidence>
<evidence type="ECO:0000313" key="3">
    <source>
        <dbReference type="Proteomes" id="UP001218218"/>
    </source>
</evidence>
<evidence type="ECO:0000313" key="2">
    <source>
        <dbReference type="EMBL" id="KAJ7357887.1"/>
    </source>
</evidence>
<sequence length="772" mass="86103">MGNARLLSSALGRSIRWRVGISCDYWDEAVLKGVRCFPTVHVQKSSPFPSYLLRKRGRELFLPATAQNHHARSGRSVQGALISSGTRVPDCEQAQIAGAARSRRARSSQVRGGERRTRRSADARACIRVVAAACVGGMLRSGSMEINEDIFSCILSHISDSKTLYSVLTALPTSRLLFPAALARLWQLPVYLDSYDPIVADASQKVLNYLFKDNSLPPLIESVRHLVIAAEYKPPPPPGRRGRRQRVPPSFRIPAEVTALHERIPKLLRRAVNLESLDYHSFLDYHGLPGIGLKGEHVQALSNLRRLRRFSVDCALRSRVRDMGAAMGPGDWSAEYDAENWELEPFISTVGPKITSLDLRHVNKTMFTGLANNTDVFASYHNLEHLKIDITEGVWDWNGNGSPAMGATPGFRFPFLGFPSVRRFDLIVCDQTLTGSAHGPLDLVDRNLLTSLIIDVRHSLEWMTFKNIKLFEALTPLDFPVLSFLEIKDNARNGARHYWESADKSGRHGRETRVYHGLVPSFLSAIHIGVLPNLTTLWVDERVLLPRGISVQDLLATLPPSPSPPSSPSSPSTPSEPINIPNWTRSLRATLAQLDSLRVGFGPIDHIDAEVILDLCDPQKLVHFGFEWRWSEYLTDHPIAHGLLDQLSRFPKLTDVHILFPRPETHLSGLPDPDIDVQTLEDVVSIFGCNGSISRVGIGNSLVWERHPSEPCEILLVSDGSIAANPAVPRFYHAGYVAKHRKEDLWQNAIPRRPDRGAEIEQLRSLLQKIVT</sequence>
<protein>
    <submittedName>
        <fullName evidence="2">Uncharacterized protein</fullName>
    </submittedName>
</protein>
<comment type="caution">
    <text evidence="2">The sequence shown here is derived from an EMBL/GenBank/DDBJ whole genome shotgun (WGS) entry which is preliminary data.</text>
</comment>
<gene>
    <name evidence="2" type="ORF">DFH08DRAFT_1075265</name>
</gene>
<dbReference type="EMBL" id="JARIHO010000007">
    <property type="protein sequence ID" value="KAJ7357887.1"/>
    <property type="molecule type" value="Genomic_DNA"/>
</dbReference>
<accession>A0AAD7AFY1</accession>
<proteinExistence type="predicted"/>
<feature type="region of interest" description="Disordered" evidence="1">
    <location>
        <begin position="556"/>
        <end position="579"/>
    </location>
</feature>
<feature type="compositionally biased region" description="Pro residues" evidence="1">
    <location>
        <begin position="559"/>
        <end position="568"/>
    </location>
</feature>
<feature type="region of interest" description="Disordered" evidence="1">
    <location>
        <begin position="98"/>
        <end position="117"/>
    </location>
</feature>
<dbReference type="AlphaFoldDB" id="A0AAD7AFY1"/>